<dbReference type="InterPro" id="IPR000073">
    <property type="entry name" value="AB_hydrolase_1"/>
</dbReference>
<comment type="caution">
    <text evidence="2">The sequence shown here is derived from an EMBL/GenBank/DDBJ whole genome shotgun (WGS) entry which is preliminary data.</text>
</comment>
<keyword evidence="3" id="KW-1185">Reference proteome</keyword>
<sequence>MPTVRTNDIETYYEERGVGPPVVFIHGAILDHAQWELKVSFLSDEYRTLAYDVRGGDRTGGSARDTYSIDLFADDLDALITGLNPTILSSSRRQYGNSSLDTFLVTRSNRIPRIKPAEPATADKL</sequence>
<protein>
    <recommendedName>
        <fullName evidence="1">AB hydrolase-1 domain-containing protein</fullName>
    </recommendedName>
</protein>
<proteinExistence type="predicted"/>
<dbReference type="Proteomes" id="UP001501729">
    <property type="component" value="Unassembled WGS sequence"/>
</dbReference>
<dbReference type="EMBL" id="BAABKX010000001">
    <property type="protein sequence ID" value="GAA5047146.1"/>
    <property type="molecule type" value="Genomic_DNA"/>
</dbReference>
<feature type="domain" description="AB hydrolase-1" evidence="1">
    <location>
        <begin position="20"/>
        <end position="82"/>
    </location>
</feature>
<evidence type="ECO:0000313" key="2">
    <source>
        <dbReference type="EMBL" id="GAA5047146.1"/>
    </source>
</evidence>
<organism evidence="2 3">
    <name type="scientific">Haladaptatus pallidirubidus</name>
    <dbReference type="NCBI Taxonomy" id="1008152"/>
    <lineage>
        <taxon>Archaea</taxon>
        <taxon>Methanobacteriati</taxon>
        <taxon>Methanobacteriota</taxon>
        <taxon>Stenosarchaea group</taxon>
        <taxon>Halobacteria</taxon>
        <taxon>Halobacteriales</taxon>
        <taxon>Haladaptataceae</taxon>
        <taxon>Haladaptatus</taxon>
    </lineage>
</organism>
<dbReference type="RefSeq" id="WP_227776499.1">
    <property type="nucleotide sequence ID" value="NZ_BAABKX010000001.1"/>
</dbReference>
<name>A0AAV3UF61_9EURY</name>
<evidence type="ECO:0000313" key="3">
    <source>
        <dbReference type="Proteomes" id="UP001501729"/>
    </source>
</evidence>
<reference evidence="2 3" key="1">
    <citation type="journal article" date="2019" name="Int. J. Syst. Evol. Microbiol.">
        <title>The Global Catalogue of Microorganisms (GCM) 10K type strain sequencing project: providing services to taxonomists for standard genome sequencing and annotation.</title>
        <authorList>
            <consortium name="The Broad Institute Genomics Platform"/>
            <consortium name="The Broad Institute Genome Sequencing Center for Infectious Disease"/>
            <person name="Wu L."/>
            <person name="Ma J."/>
        </authorList>
    </citation>
    <scope>NUCLEOTIDE SEQUENCE [LARGE SCALE GENOMIC DNA]</scope>
    <source>
        <strain evidence="2 3">JCM 17504</strain>
    </source>
</reference>
<dbReference type="GeneID" id="68612324"/>
<gene>
    <name evidence="2" type="ORF">GCM10025751_17320</name>
</gene>
<dbReference type="Pfam" id="PF00561">
    <property type="entry name" value="Abhydrolase_1"/>
    <property type="match status" value="1"/>
</dbReference>
<dbReference type="SUPFAM" id="SSF53474">
    <property type="entry name" value="alpha/beta-Hydrolases"/>
    <property type="match status" value="1"/>
</dbReference>
<dbReference type="InterPro" id="IPR029058">
    <property type="entry name" value="AB_hydrolase_fold"/>
</dbReference>
<accession>A0AAV3UF61</accession>
<dbReference type="Gene3D" id="3.40.50.1820">
    <property type="entry name" value="alpha/beta hydrolase"/>
    <property type="match status" value="1"/>
</dbReference>
<dbReference type="AlphaFoldDB" id="A0AAV3UF61"/>
<evidence type="ECO:0000259" key="1">
    <source>
        <dbReference type="Pfam" id="PF00561"/>
    </source>
</evidence>